<dbReference type="Proteomes" id="UP001476798">
    <property type="component" value="Unassembled WGS sequence"/>
</dbReference>
<evidence type="ECO:0000313" key="2">
    <source>
        <dbReference type="Proteomes" id="UP001476798"/>
    </source>
</evidence>
<sequence length="260" mass="28495">MQGSPLPPSQGLVLRKPYSSQAVCSIYTTKTPSSSLATELFFPPLSADLEQQDGNIAVMRLFNTKRKTRKLHRHLLASCMNSSRITSVGKRVFSSFSSLTSRFGGNQTLILFSGPTATHQLKQAVPLGNRKVGLLSRSYGDDGSKSTCCQRPVLLRGRSAGLRKEILLQGGAAWPDLPACCTHESPPHKNPCHCKLGHLGPSGTNFHLGVRWSRPSSGSVVRNKARSTRIGHRPESRGRCSRGCFPHGFLCSYTHLWETR</sequence>
<comment type="caution">
    <text evidence="1">The sequence shown here is derived from an EMBL/GenBank/DDBJ whole genome shotgun (WGS) entry which is preliminary data.</text>
</comment>
<reference evidence="1 2" key="1">
    <citation type="submission" date="2021-06" db="EMBL/GenBank/DDBJ databases">
        <authorList>
            <person name="Palmer J.M."/>
        </authorList>
    </citation>
    <scope>NUCLEOTIDE SEQUENCE [LARGE SCALE GENOMIC DNA]</scope>
    <source>
        <strain evidence="1 2">GA_2019</strain>
        <tissue evidence="1">Muscle</tissue>
    </source>
</reference>
<name>A0ABV0PAY9_9TELE</name>
<gene>
    <name evidence="1" type="ORF">GOODEAATRI_003081</name>
</gene>
<proteinExistence type="predicted"/>
<keyword evidence="2" id="KW-1185">Reference proteome</keyword>
<evidence type="ECO:0000313" key="1">
    <source>
        <dbReference type="EMBL" id="MEQ2180615.1"/>
    </source>
</evidence>
<dbReference type="EMBL" id="JAHRIO010070081">
    <property type="protein sequence ID" value="MEQ2180615.1"/>
    <property type="molecule type" value="Genomic_DNA"/>
</dbReference>
<organism evidence="1 2">
    <name type="scientific">Goodea atripinnis</name>
    <dbReference type="NCBI Taxonomy" id="208336"/>
    <lineage>
        <taxon>Eukaryota</taxon>
        <taxon>Metazoa</taxon>
        <taxon>Chordata</taxon>
        <taxon>Craniata</taxon>
        <taxon>Vertebrata</taxon>
        <taxon>Euteleostomi</taxon>
        <taxon>Actinopterygii</taxon>
        <taxon>Neopterygii</taxon>
        <taxon>Teleostei</taxon>
        <taxon>Neoteleostei</taxon>
        <taxon>Acanthomorphata</taxon>
        <taxon>Ovalentaria</taxon>
        <taxon>Atherinomorphae</taxon>
        <taxon>Cyprinodontiformes</taxon>
        <taxon>Goodeidae</taxon>
        <taxon>Goodea</taxon>
    </lineage>
</organism>
<protein>
    <submittedName>
        <fullName evidence="1">Uncharacterized protein</fullName>
    </submittedName>
</protein>
<accession>A0ABV0PAY9</accession>